<dbReference type="AlphaFoldDB" id="A0A2P7EC84"/>
<comment type="caution">
    <text evidence="2">The sequence shown here is derived from an EMBL/GenBank/DDBJ whole genome shotgun (WGS) entry which is preliminary data.</text>
</comment>
<organism evidence="2 3">
    <name type="scientific">Synechococcus lacustris str. Tous</name>
    <dbReference type="NCBI Taxonomy" id="1910958"/>
    <lineage>
        <taxon>Bacteria</taxon>
        <taxon>Bacillati</taxon>
        <taxon>Cyanobacteriota</taxon>
        <taxon>Cyanophyceae</taxon>
        <taxon>Synechococcales</taxon>
        <taxon>Synechococcaceae</taxon>
        <taxon>Synechococcus</taxon>
    </lineage>
</organism>
<evidence type="ECO:0000259" key="1">
    <source>
        <dbReference type="Pfam" id="PF07862"/>
    </source>
</evidence>
<accession>A0A2P7EC84</accession>
<reference evidence="3" key="1">
    <citation type="submission" date="2018-03" db="EMBL/GenBank/DDBJ databases">
        <title>Ecological and genomic features of two cosmopolitan and abundant freshwater picocyanobacteria.</title>
        <authorList>
            <person name="Cabello-Yeves P.J."/>
            <person name="Picazo A."/>
            <person name="Camacho A."/>
            <person name="Callieri C."/>
            <person name="Rosselli R."/>
            <person name="Roda-Garcia J."/>
            <person name="Coutinho F.H."/>
            <person name="Rodriguez-Valera F."/>
        </authorList>
    </citation>
    <scope>NUCLEOTIDE SEQUENCE [LARGE SCALE GENOMIC DNA]</scope>
    <source>
        <strain evidence="3">Tous</strain>
    </source>
</reference>
<dbReference type="Pfam" id="PF07862">
    <property type="entry name" value="Nif11"/>
    <property type="match status" value="1"/>
</dbReference>
<sequence>PLGNPDPVVSSFLEKAKVDPSLQKTLETADLEELLAIAKTHELDFGHADDIYASAKSELEIW</sequence>
<gene>
    <name evidence="2" type="ORF">C7K08_11530</name>
</gene>
<name>A0A2P7EC84_9SYNE</name>
<keyword evidence="3" id="KW-1185">Reference proteome</keyword>
<evidence type="ECO:0000313" key="3">
    <source>
        <dbReference type="Proteomes" id="UP000240206"/>
    </source>
</evidence>
<proteinExistence type="predicted"/>
<dbReference type="Proteomes" id="UP000240206">
    <property type="component" value="Unassembled WGS sequence"/>
</dbReference>
<dbReference type="EMBL" id="PXVC01000079">
    <property type="protein sequence ID" value="PSI00749.1"/>
    <property type="molecule type" value="Genomic_DNA"/>
</dbReference>
<dbReference type="RefSeq" id="WP_117434646.1">
    <property type="nucleotide sequence ID" value="NZ_PXVC01000079.1"/>
</dbReference>
<protein>
    <recommendedName>
        <fullName evidence="1">Nif11 domain-containing protein</fullName>
    </recommendedName>
</protein>
<evidence type="ECO:0000313" key="2">
    <source>
        <dbReference type="EMBL" id="PSI00749.1"/>
    </source>
</evidence>
<dbReference type="InterPro" id="IPR012903">
    <property type="entry name" value="Nif11"/>
</dbReference>
<feature type="non-terminal residue" evidence="2">
    <location>
        <position position="1"/>
    </location>
</feature>
<feature type="domain" description="Nif11" evidence="1">
    <location>
        <begin position="9"/>
        <end position="48"/>
    </location>
</feature>